<dbReference type="VEuPathDB" id="FungiDB:PHYBLDRAFT_176025"/>
<feature type="transmembrane region" description="Helical" evidence="7">
    <location>
        <begin position="154"/>
        <end position="174"/>
    </location>
</feature>
<name>A0A167JB70_PHYB8</name>
<feature type="domain" description="Peptidase S54 rhomboid" evidence="8">
    <location>
        <begin position="51"/>
        <end position="207"/>
    </location>
</feature>
<keyword evidence="3 7" id="KW-0812">Transmembrane</keyword>
<dbReference type="PANTHER" id="PTHR43731:SF14">
    <property type="entry name" value="PRESENILIN-ASSOCIATED RHOMBOID-LIKE PROTEIN, MITOCHONDRIAL"/>
    <property type="match status" value="1"/>
</dbReference>
<dbReference type="OrthoDB" id="418595at2759"/>
<protein>
    <recommendedName>
        <fullName evidence="8">Peptidase S54 rhomboid domain-containing protein</fullName>
    </recommendedName>
</protein>
<dbReference type="Gene3D" id="1.20.1540.10">
    <property type="entry name" value="Rhomboid-like"/>
    <property type="match status" value="1"/>
</dbReference>
<accession>A0A167JB70</accession>
<dbReference type="PANTHER" id="PTHR43731">
    <property type="entry name" value="RHOMBOID PROTEASE"/>
    <property type="match status" value="1"/>
</dbReference>
<dbReference type="RefSeq" id="XP_018283676.1">
    <property type="nucleotide sequence ID" value="XM_018437625.1"/>
</dbReference>
<evidence type="ECO:0000313" key="10">
    <source>
        <dbReference type="Proteomes" id="UP000077315"/>
    </source>
</evidence>
<dbReference type="EMBL" id="KV441009">
    <property type="protein sequence ID" value="OAD65636.1"/>
    <property type="molecule type" value="Genomic_DNA"/>
</dbReference>
<dbReference type="SUPFAM" id="SSF144091">
    <property type="entry name" value="Rhomboid-like"/>
    <property type="match status" value="1"/>
</dbReference>
<dbReference type="Proteomes" id="UP000077315">
    <property type="component" value="Unassembled WGS sequence"/>
</dbReference>
<organism evidence="9 10">
    <name type="scientific">Phycomyces blakesleeanus (strain ATCC 8743b / DSM 1359 / FGSC 10004 / NBRC 33097 / NRRL 1555)</name>
    <dbReference type="NCBI Taxonomy" id="763407"/>
    <lineage>
        <taxon>Eukaryota</taxon>
        <taxon>Fungi</taxon>
        <taxon>Fungi incertae sedis</taxon>
        <taxon>Mucoromycota</taxon>
        <taxon>Mucoromycotina</taxon>
        <taxon>Mucoromycetes</taxon>
        <taxon>Mucorales</taxon>
        <taxon>Phycomycetaceae</taxon>
        <taxon>Phycomyces</taxon>
    </lineage>
</organism>
<evidence type="ECO:0000256" key="2">
    <source>
        <dbReference type="ARBA" id="ARBA00009045"/>
    </source>
</evidence>
<dbReference type="InterPro" id="IPR035952">
    <property type="entry name" value="Rhomboid-like_sf"/>
</dbReference>
<feature type="transmembrane region" description="Helical" evidence="7">
    <location>
        <begin position="88"/>
        <end position="109"/>
    </location>
</feature>
<evidence type="ECO:0000256" key="6">
    <source>
        <dbReference type="ARBA" id="ARBA00023136"/>
    </source>
</evidence>
<dbReference type="InParanoid" id="A0A167JB70"/>
<dbReference type="GO" id="GO:0004252">
    <property type="term" value="F:serine-type endopeptidase activity"/>
    <property type="evidence" value="ECO:0007669"/>
    <property type="project" value="InterPro"/>
</dbReference>
<proteinExistence type="inferred from homology"/>
<reference evidence="10" key="1">
    <citation type="submission" date="2015-06" db="EMBL/GenBank/DDBJ databases">
        <title>Expansion of signal transduction pathways in fungi by whole-genome duplication.</title>
        <authorList>
            <consortium name="DOE Joint Genome Institute"/>
            <person name="Corrochano L.M."/>
            <person name="Kuo A."/>
            <person name="Marcet-Houben M."/>
            <person name="Polaino S."/>
            <person name="Salamov A."/>
            <person name="Villalobos J.M."/>
            <person name="Alvarez M.I."/>
            <person name="Avalos J."/>
            <person name="Benito E.P."/>
            <person name="Benoit I."/>
            <person name="Burger G."/>
            <person name="Camino L.P."/>
            <person name="Canovas D."/>
            <person name="Cerda-Olmedo E."/>
            <person name="Cheng J.-F."/>
            <person name="Dominguez A."/>
            <person name="Elias M."/>
            <person name="Eslava A.P."/>
            <person name="Glaser F."/>
            <person name="Grimwood J."/>
            <person name="Gutierrez G."/>
            <person name="Heitman J."/>
            <person name="Henrissat B."/>
            <person name="Iturriaga E.A."/>
            <person name="Lang B.F."/>
            <person name="Lavin J.L."/>
            <person name="Lee S."/>
            <person name="Li W."/>
            <person name="Lindquist E."/>
            <person name="Lopez-Garcia S."/>
            <person name="Luque E.M."/>
            <person name="Marcos A.T."/>
            <person name="Martin J."/>
            <person name="McCluskey K."/>
            <person name="Medina H.R."/>
            <person name="Miralles-Duran A."/>
            <person name="Miyazaki A."/>
            <person name="Munoz-Torres E."/>
            <person name="Oguiza J.A."/>
            <person name="Ohm R."/>
            <person name="Olmedo M."/>
            <person name="Orejas M."/>
            <person name="Ortiz-Castellanos L."/>
            <person name="Pisabarro A.G."/>
            <person name="Rodriguez-Romero J."/>
            <person name="Ruiz-Herrera J."/>
            <person name="Ruiz-Vazquez R."/>
            <person name="Sanz C."/>
            <person name="Schackwitz W."/>
            <person name="Schmutz J."/>
            <person name="Shahriari M."/>
            <person name="Shelest E."/>
            <person name="Silva-Franco F."/>
            <person name="Soanes D."/>
            <person name="Syed K."/>
            <person name="Tagua V.G."/>
            <person name="Talbot N.J."/>
            <person name="Thon M."/>
            <person name="De vries R.P."/>
            <person name="Wiebenga A."/>
            <person name="Yadav J.S."/>
            <person name="Braun E.L."/>
            <person name="Baker S."/>
            <person name="Garre V."/>
            <person name="Horwitz B."/>
            <person name="Torres-Martinez S."/>
            <person name="Idnurm A."/>
            <person name="Herrera-Estrella A."/>
            <person name="Gabaldon T."/>
            <person name="Grigoriev I.V."/>
        </authorList>
    </citation>
    <scope>NUCLEOTIDE SEQUENCE [LARGE SCALE GENOMIC DNA]</scope>
    <source>
        <strain evidence="10">NRRL 1555(-)</strain>
    </source>
</reference>
<keyword evidence="4" id="KW-0378">Hydrolase</keyword>
<keyword evidence="5 7" id="KW-1133">Transmembrane helix</keyword>
<gene>
    <name evidence="9" type="ORF">PHYBLDRAFT_176025</name>
</gene>
<evidence type="ECO:0000256" key="7">
    <source>
        <dbReference type="SAM" id="Phobius"/>
    </source>
</evidence>
<evidence type="ECO:0000256" key="4">
    <source>
        <dbReference type="ARBA" id="ARBA00022801"/>
    </source>
</evidence>
<dbReference type="InterPro" id="IPR050925">
    <property type="entry name" value="Rhomboid_protease_S54"/>
</dbReference>
<dbReference type="GeneID" id="28998531"/>
<comment type="similarity">
    <text evidence="2">Belongs to the peptidase S54 family.</text>
</comment>
<sequence>MIVVNGIIGINSAVFGMWYYANESARSFGDPSWLCFMRRNFTASPEGIREGRIHTLFTACISHSSVVHFGVNMLLLHSFGTALALSLGAMRFLTLYAGAGVAGSIASVFNNAYIRPAVERRLGYEHKKRASLGSSSSGMGIAAIYALAYPGSQFLLLFVYPIQATVCVGLLATFDIVSCCFMPNNFVDSAAHLGGLAYGLGYWFLRIRPQVRLGRIRF</sequence>
<dbReference type="GO" id="GO:0016020">
    <property type="term" value="C:membrane"/>
    <property type="evidence" value="ECO:0007669"/>
    <property type="project" value="UniProtKB-SubCell"/>
</dbReference>
<keyword evidence="6 7" id="KW-0472">Membrane</keyword>
<dbReference type="InterPro" id="IPR022764">
    <property type="entry name" value="Peptidase_S54_rhomboid_dom"/>
</dbReference>
<dbReference type="AlphaFoldDB" id="A0A167JB70"/>
<evidence type="ECO:0000259" key="8">
    <source>
        <dbReference type="Pfam" id="PF01694"/>
    </source>
</evidence>
<dbReference type="STRING" id="763407.A0A167JB70"/>
<keyword evidence="10" id="KW-1185">Reference proteome</keyword>
<comment type="subcellular location">
    <subcellularLocation>
        <location evidence="1">Membrane</location>
        <topology evidence="1">Multi-pass membrane protein</topology>
    </subcellularLocation>
</comment>
<feature type="transmembrane region" description="Helical" evidence="7">
    <location>
        <begin position="186"/>
        <end position="205"/>
    </location>
</feature>
<evidence type="ECO:0000313" key="9">
    <source>
        <dbReference type="EMBL" id="OAD65636.1"/>
    </source>
</evidence>
<dbReference type="Pfam" id="PF01694">
    <property type="entry name" value="Rhomboid"/>
    <property type="match status" value="1"/>
</dbReference>
<evidence type="ECO:0000256" key="5">
    <source>
        <dbReference type="ARBA" id="ARBA00022989"/>
    </source>
</evidence>
<evidence type="ECO:0000256" key="3">
    <source>
        <dbReference type="ARBA" id="ARBA00022692"/>
    </source>
</evidence>
<evidence type="ECO:0000256" key="1">
    <source>
        <dbReference type="ARBA" id="ARBA00004141"/>
    </source>
</evidence>